<evidence type="ECO:0000313" key="8">
    <source>
        <dbReference type="Proteomes" id="UP000596049"/>
    </source>
</evidence>
<dbReference type="Pfam" id="PF02826">
    <property type="entry name" value="2-Hacid_dh_C"/>
    <property type="match status" value="1"/>
</dbReference>
<dbReference type="PROSITE" id="PS00671">
    <property type="entry name" value="D_2_HYDROXYACID_DH_3"/>
    <property type="match status" value="1"/>
</dbReference>
<dbReference type="Proteomes" id="UP000596049">
    <property type="component" value="Chromosome"/>
</dbReference>
<gene>
    <name evidence="7" type="ORF">FJQ98_07325</name>
</gene>
<dbReference type="InterPro" id="IPR029753">
    <property type="entry name" value="D-isomer_DH_CS"/>
</dbReference>
<dbReference type="PANTHER" id="PTHR42789">
    <property type="entry name" value="D-ISOMER SPECIFIC 2-HYDROXYACID DEHYDROGENASE FAMILY PROTEIN (AFU_ORTHOLOGUE AFUA_6G10090)"/>
    <property type="match status" value="1"/>
</dbReference>
<dbReference type="EMBL" id="CP067341">
    <property type="protein sequence ID" value="QQP14879.1"/>
    <property type="molecule type" value="Genomic_DNA"/>
</dbReference>
<dbReference type="Gene3D" id="3.40.50.720">
    <property type="entry name" value="NAD(P)-binding Rossmann-like Domain"/>
    <property type="match status" value="2"/>
</dbReference>
<proteinExistence type="inferred from homology"/>
<dbReference type="PANTHER" id="PTHR42789:SF1">
    <property type="entry name" value="D-ISOMER SPECIFIC 2-HYDROXYACID DEHYDROGENASE FAMILY PROTEIN (AFU_ORTHOLOGUE AFUA_6G10090)"/>
    <property type="match status" value="1"/>
</dbReference>
<accession>A0ABX7AYL4</accession>
<name>A0ABX7AYL4_9BACI</name>
<feature type="domain" description="D-isomer specific 2-hydroxyacid dehydrogenase catalytic" evidence="5">
    <location>
        <begin position="21"/>
        <end position="318"/>
    </location>
</feature>
<dbReference type="InterPro" id="IPR036291">
    <property type="entry name" value="NAD(P)-bd_dom_sf"/>
</dbReference>
<evidence type="ECO:0000313" key="7">
    <source>
        <dbReference type="EMBL" id="QQP14879.1"/>
    </source>
</evidence>
<sequence length="320" mass="35049">MKGEKQMPKILITPKSFQKYKEKPIEMLTAMGYEVIENTTGKTLTEEQLLSYINQDIIGIIVGVDPLTEEVLQKFPSLKAISKYGVGMDNIDLQAAAALGIKVGNAKDTNNISVCELALALMFECARKLSSAIKGVKDFGWDRSIGIELTGKHLLIVGGGKIGKEVTKRAKGLAMEVTIYDPYMRDEEFLQAHQIGYATDFAEIIQQVDIVSLHLPATPETKHLMNATVFEKMKPSAMLINTARGELVDEQALLSALVQGQIAIAAQDVYSVEPPEVGDALVQLDNFILTPHIGAYTEEAVERMAIVSTQNILNLLNEQG</sequence>
<evidence type="ECO:0000259" key="6">
    <source>
        <dbReference type="Pfam" id="PF02826"/>
    </source>
</evidence>
<dbReference type="SUPFAM" id="SSF52283">
    <property type="entry name" value="Formate/glycerate dehydrogenase catalytic domain-like"/>
    <property type="match status" value="1"/>
</dbReference>
<keyword evidence="3" id="KW-0520">NAD</keyword>
<dbReference type="InterPro" id="IPR006139">
    <property type="entry name" value="D-isomer_2_OHA_DH_cat_dom"/>
</dbReference>
<protein>
    <submittedName>
        <fullName evidence="7">Phosphoglycerate dehydrogenase</fullName>
    </submittedName>
</protein>
<evidence type="ECO:0000256" key="3">
    <source>
        <dbReference type="ARBA" id="ARBA00023027"/>
    </source>
</evidence>
<evidence type="ECO:0000256" key="1">
    <source>
        <dbReference type="ARBA" id="ARBA00005854"/>
    </source>
</evidence>
<organism evidence="7 8">
    <name type="scientific">Lysinibacillus agricola</name>
    <dbReference type="NCBI Taxonomy" id="2590012"/>
    <lineage>
        <taxon>Bacteria</taxon>
        <taxon>Bacillati</taxon>
        <taxon>Bacillota</taxon>
        <taxon>Bacilli</taxon>
        <taxon>Bacillales</taxon>
        <taxon>Bacillaceae</taxon>
        <taxon>Lysinibacillus</taxon>
    </lineage>
</organism>
<reference evidence="7 8" key="1">
    <citation type="submission" date="2020-01" db="EMBL/GenBank/DDBJ databases">
        <authorList>
            <person name="Liu G."/>
            <person name="Liu B."/>
        </authorList>
    </citation>
    <scope>NUCLEOTIDE SEQUENCE [LARGE SCALE GENOMIC DNA]</scope>
    <source>
        <strain evidence="7 8">FJAT-51161</strain>
    </source>
</reference>
<keyword evidence="2 4" id="KW-0560">Oxidoreductase</keyword>
<dbReference type="Pfam" id="PF00389">
    <property type="entry name" value="2-Hacid_dh"/>
    <property type="match status" value="1"/>
</dbReference>
<dbReference type="CDD" id="cd12172">
    <property type="entry name" value="PGDH_like_2"/>
    <property type="match status" value="1"/>
</dbReference>
<dbReference type="SUPFAM" id="SSF51735">
    <property type="entry name" value="NAD(P)-binding Rossmann-fold domains"/>
    <property type="match status" value="1"/>
</dbReference>
<comment type="similarity">
    <text evidence="1 4">Belongs to the D-isomer specific 2-hydroxyacid dehydrogenase family.</text>
</comment>
<evidence type="ECO:0000256" key="2">
    <source>
        <dbReference type="ARBA" id="ARBA00023002"/>
    </source>
</evidence>
<dbReference type="InterPro" id="IPR006140">
    <property type="entry name" value="D-isomer_DH_NAD-bd"/>
</dbReference>
<evidence type="ECO:0000256" key="4">
    <source>
        <dbReference type="RuleBase" id="RU003719"/>
    </source>
</evidence>
<evidence type="ECO:0000259" key="5">
    <source>
        <dbReference type="Pfam" id="PF00389"/>
    </source>
</evidence>
<keyword evidence="8" id="KW-1185">Reference proteome</keyword>
<dbReference type="InterPro" id="IPR050857">
    <property type="entry name" value="D-2-hydroxyacid_DH"/>
</dbReference>
<feature type="domain" description="D-isomer specific 2-hydroxyacid dehydrogenase NAD-binding" evidence="6">
    <location>
        <begin position="119"/>
        <end position="294"/>
    </location>
</feature>